<dbReference type="EMBL" id="JACMSC010000019">
    <property type="protein sequence ID" value="KAG6473633.1"/>
    <property type="molecule type" value="Genomic_DNA"/>
</dbReference>
<keyword evidence="6" id="KW-1133">Transmembrane helix</keyword>
<accession>A0A8J5CXB3</accession>
<reference evidence="8 9" key="1">
    <citation type="submission" date="2020-08" db="EMBL/GenBank/DDBJ databases">
        <title>Plant Genome Project.</title>
        <authorList>
            <person name="Zhang R.-G."/>
        </authorList>
    </citation>
    <scope>NUCLEOTIDE SEQUENCE [LARGE SCALE GENOMIC DNA]</scope>
    <source>
        <tissue evidence="8">Rhizome</tissue>
    </source>
</reference>
<protein>
    <recommendedName>
        <fullName evidence="7">Glycosyltransferase 61 catalytic domain-containing protein</fullName>
    </recommendedName>
</protein>
<keyword evidence="4" id="KW-0808">Transferase</keyword>
<feature type="transmembrane region" description="Helical" evidence="6">
    <location>
        <begin position="21"/>
        <end position="45"/>
    </location>
</feature>
<evidence type="ECO:0000256" key="5">
    <source>
        <dbReference type="ARBA" id="ARBA00023180"/>
    </source>
</evidence>
<comment type="subcellular location">
    <subcellularLocation>
        <location evidence="1">Golgi apparatus membrane</location>
        <topology evidence="1">Single-pass type II membrane protein</topology>
    </subcellularLocation>
</comment>
<dbReference type="InterPro" id="IPR049625">
    <property type="entry name" value="Glyco_transf_61_cat"/>
</dbReference>
<dbReference type="Proteomes" id="UP000734854">
    <property type="component" value="Unassembled WGS sequence"/>
</dbReference>
<sequence>MMMGSQAKFLRCFSRAEPQTLSLAIFTGCFLISTALLVLSAGYFVSFPSLGSWLSPHAAPPLPRAQVNDTNNQNVDLSRKPLCDTTSNRRADICDMEGDIRIQASSSSIFFVTSSIRNTTELQESWKIKPHPRKGDHAALSRVTEMSVGYLSTEEDLPKCDINSTVPAIIFATGGYMGNFFHEVTDLIIPLYISSHKFNGEVQFLISEMLPWWMTKYEILLKNLSHYEIINFNNDTMVRCYPRVIVGIAFHKDMGIDPARSGGVTMFDFGRFIRSSYSLERDTAIQLGADRDKRPRLLIIARSRTRRFTNVHEIARMVEWEGFEPVVAEIKKNQSLAEFARIVNSCDAILGVHGAGLTNLIFLPTNAVVIQVVPLGGLEMFCYSDYGVPTLDMKMKYLQYSISIMESSLVDRYGITDPVVINPKSVLAQNEGWRNWTSIYFFNQDVKLDVGRFSSFLIHARELLRQ</sequence>
<evidence type="ECO:0000256" key="3">
    <source>
        <dbReference type="ARBA" id="ARBA00022676"/>
    </source>
</evidence>
<proteinExistence type="predicted"/>
<organism evidence="8 9">
    <name type="scientific">Zingiber officinale</name>
    <name type="common">Ginger</name>
    <name type="synonym">Amomum zingiber</name>
    <dbReference type="NCBI Taxonomy" id="94328"/>
    <lineage>
        <taxon>Eukaryota</taxon>
        <taxon>Viridiplantae</taxon>
        <taxon>Streptophyta</taxon>
        <taxon>Embryophyta</taxon>
        <taxon>Tracheophyta</taxon>
        <taxon>Spermatophyta</taxon>
        <taxon>Magnoliopsida</taxon>
        <taxon>Liliopsida</taxon>
        <taxon>Zingiberales</taxon>
        <taxon>Zingiberaceae</taxon>
        <taxon>Zingiber</taxon>
    </lineage>
</organism>
<gene>
    <name evidence="8" type="ORF">ZIOFF_067550</name>
</gene>
<comment type="caution">
    <text evidence="8">The sequence shown here is derived from an EMBL/GenBank/DDBJ whole genome shotgun (WGS) entry which is preliminary data.</text>
</comment>
<dbReference type="OrthoDB" id="529273at2759"/>
<evidence type="ECO:0000313" key="9">
    <source>
        <dbReference type="Proteomes" id="UP000734854"/>
    </source>
</evidence>
<keyword evidence="5" id="KW-0325">Glycoprotein</keyword>
<dbReference type="GO" id="GO:0000139">
    <property type="term" value="C:Golgi membrane"/>
    <property type="evidence" value="ECO:0007669"/>
    <property type="project" value="UniProtKB-SubCell"/>
</dbReference>
<dbReference type="GO" id="GO:0016763">
    <property type="term" value="F:pentosyltransferase activity"/>
    <property type="evidence" value="ECO:0007669"/>
    <property type="project" value="UniProtKB-ARBA"/>
</dbReference>
<evidence type="ECO:0000256" key="6">
    <source>
        <dbReference type="SAM" id="Phobius"/>
    </source>
</evidence>
<dbReference type="PANTHER" id="PTHR20961">
    <property type="entry name" value="GLYCOSYLTRANSFERASE"/>
    <property type="match status" value="1"/>
</dbReference>
<keyword evidence="6" id="KW-0812">Transmembrane</keyword>
<name>A0A8J5CXB3_ZINOF</name>
<evidence type="ECO:0000256" key="2">
    <source>
        <dbReference type="ARBA" id="ARBA00004881"/>
    </source>
</evidence>
<evidence type="ECO:0000256" key="1">
    <source>
        <dbReference type="ARBA" id="ARBA00004323"/>
    </source>
</evidence>
<comment type="pathway">
    <text evidence="2">Glycan metabolism.</text>
</comment>
<feature type="domain" description="Glycosyltransferase 61 catalytic" evidence="7">
    <location>
        <begin position="286"/>
        <end position="370"/>
    </location>
</feature>
<evidence type="ECO:0000259" key="7">
    <source>
        <dbReference type="Pfam" id="PF04577"/>
    </source>
</evidence>
<keyword evidence="6" id="KW-0472">Membrane</keyword>
<dbReference type="Pfam" id="PF04577">
    <property type="entry name" value="Glyco_transf_61"/>
    <property type="match status" value="1"/>
</dbReference>
<dbReference type="InterPro" id="IPR007657">
    <property type="entry name" value="Glycosyltransferase_61"/>
</dbReference>
<dbReference type="AlphaFoldDB" id="A0A8J5CXB3"/>
<dbReference type="PANTHER" id="PTHR20961:SF81">
    <property type="entry name" value="GLYCOSYLTRANSFERASE FAMILY 61 PROTEIN"/>
    <property type="match status" value="1"/>
</dbReference>
<keyword evidence="3" id="KW-0328">Glycosyltransferase</keyword>
<evidence type="ECO:0000256" key="4">
    <source>
        <dbReference type="ARBA" id="ARBA00022679"/>
    </source>
</evidence>
<keyword evidence="9" id="KW-1185">Reference proteome</keyword>
<evidence type="ECO:0000313" key="8">
    <source>
        <dbReference type="EMBL" id="KAG6473633.1"/>
    </source>
</evidence>